<organism evidence="2 3">
    <name type="scientific">Zostera marina</name>
    <name type="common">Eelgrass</name>
    <dbReference type="NCBI Taxonomy" id="29655"/>
    <lineage>
        <taxon>Eukaryota</taxon>
        <taxon>Viridiplantae</taxon>
        <taxon>Streptophyta</taxon>
        <taxon>Embryophyta</taxon>
        <taxon>Tracheophyta</taxon>
        <taxon>Spermatophyta</taxon>
        <taxon>Magnoliopsida</taxon>
        <taxon>Liliopsida</taxon>
        <taxon>Zosteraceae</taxon>
        <taxon>Zostera</taxon>
    </lineage>
</organism>
<dbReference type="EMBL" id="LFYR01000223">
    <property type="protein sequence ID" value="KMZ74931.1"/>
    <property type="molecule type" value="Genomic_DNA"/>
</dbReference>
<dbReference type="AlphaFoldDB" id="A0A0K9Q0T6"/>
<dbReference type="PANTHER" id="PTHR32278:SF111">
    <property type="entry name" value="F-BOX PROTEIN PP2-B12-RELATED"/>
    <property type="match status" value="1"/>
</dbReference>
<sequence>MSIDSLPEDCISRILSFTSPRDTCGCATLSSNFRSAADSDLRRTILMFCQNRTFRFPTVSHRKRNSFSAFVIPSSSMSLELDKTTCKICYMISAKELKINKRWNYPSLPESRFENVGKQRDWYSHGTSDRVRAKLRISELMENTTYVVYLVYQIEATYFKESELTFLCNIPYTTLRFDVEHEDEEDLQEEVYSCLVPDEDILKFLDQVPKRLGIYHLSKENAERQIQYYFHRSEFRRAMDAGNFPEKKRR</sequence>
<dbReference type="CDD" id="cd22162">
    <property type="entry name" value="F-box_AtSKIP3-like"/>
    <property type="match status" value="1"/>
</dbReference>
<evidence type="ECO:0000313" key="3">
    <source>
        <dbReference type="Proteomes" id="UP000036987"/>
    </source>
</evidence>
<name>A0A0K9Q0T6_ZOSMR</name>
<dbReference type="InterPro" id="IPR025886">
    <property type="entry name" value="PP2-like"/>
</dbReference>
<dbReference type="Proteomes" id="UP000036987">
    <property type="component" value="Unassembled WGS sequence"/>
</dbReference>
<evidence type="ECO:0000313" key="2">
    <source>
        <dbReference type="EMBL" id="KMZ74931.1"/>
    </source>
</evidence>
<dbReference type="PANTHER" id="PTHR32278">
    <property type="entry name" value="F-BOX DOMAIN-CONTAINING PROTEIN"/>
    <property type="match status" value="1"/>
</dbReference>
<reference evidence="3" key="1">
    <citation type="journal article" date="2016" name="Nature">
        <title>The genome of the seagrass Zostera marina reveals angiosperm adaptation to the sea.</title>
        <authorList>
            <person name="Olsen J.L."/>
            <person name="Rouze P."/>
            <person name="Verhelst B."/>
            <person name="Lin Y.-C."/>
            <person name="Bayer T."/>
            <person name="Collen J."/>
            <person name="Dattolo E."/>
            <person name="De Paoli E."/>
            <person name="Dittami S."/>
            <person name="Maumus F."/>
            <person name="Michel G."/>
            <person name="Kersting A."/>
            <person name="Lauritano C."/>
            <person name="Lohaus R."/>
            <person name="Toepel M."/>
            <person name="Tonon T."/>
            <person name="Vanneste K."/>
            <person name="Amirebrahimi M."/>
            <person name="Brakel J."/>
            <person name="Bostroem C."/>
            <person name="Chovatia M."/>
            <person name="Grimwood J."/>
            <person name="Jenkins J.W."/>
            <person name="Jueterbock A."/>
            <person name="Mraz A."/>
            <person name="Stam W.T."/>
            <person name="Tice H."/>
            <person name="Bornberg-Bauer E."/>
            <person name="Green P.J."/>
            <person name="Pearson G.A."/>
            <person name="Procaccini G."/>
            <person name="Duarte C.M."/>
            <person name="Schmutz J."/>
            <person name="Reusch T.B.H."/>
            <person name="Van de Peer Y."/>
        </authorList>
    </citation>
    <scope>NUCLEOTIDE SEQUENCE [LARGE SCALE GENOMIC DNA]</scope>
    <source>
        <strain evidence="3">cv. Finnish</strain>
    </source>
</reference>
<gene>
    <name evidence="2" type="ORF">ZOSMA_120G00210</name>
</gene>
<proteinExistence type="predicted"/>
<accession>A0A0K9Q0T6</accession>
<keyword evidence="3" id="KW-1185">Reference proteome</keyword>
<dbReference type="InterPro" id="IPR036047">
    <property type="entry name" value="F-box-like_dom_sf"/>
</dbReference>
<dbReference type="SUPFAM" id="SSF81383">
    <property type="entry name" value="F-box domain"/>
    <property type="match status" value="1"/>
</dbReference>
<protein>
    <recommendedName>
        <fullName evidence="1">F-box domain-containing protein</fullName>
    </recommendedName>
</protein>
<dbReference type="Pfam" id="PF14299">
    <property type="entry name" value="PP2"/>
    <property type="match status" value="1"/>
</dbReference>
<dbReference type="OrthoDB" id="1927826at2759"/>
<feature type="domain" description="F-box" evidence="1">
    <location>
        <begin position="3"/>
        <end position="40"/>
    </location>
</feature>
<comment type="caution">
    <text evidence="2">The sequence shown here is derived from an EMBL/GenBank/DDBJ whole genome shotgun (WGS) entry which is preliminary data.</text>
</comment>
<evidence type="ECO:0000259" key="1">
    <source>
        <dbReference type="Pfam" id="PF00646"/>
    </source>
</evidence>
<dbReference type="InterPro" id="IPR001810">
    <property type="entry name" value="F-box_dom"/>
</dbReference>
<dbReference type="STRING" id="29655.A0A0K9Q0T6"/>
<dbReference type="Gene3D" id="1.20.1280.50">
    <property type="match status" value="1"/>
</dbReference>
<dbReference type="Pfam" id="PF00646">
    <property type="entry name" value="F-box"/>
    <property type="match status" value="1"/>
</dbReference>